<evidence type="ECO:0000256" key="2">
    <source>
        <dbReference type="ARBA" id="ARBA00022670"/>
    </source>
</evidence>
<comment type="similarity">
    <text evidence="1">Belongs to the peptidase M43B family.</text>
</comment>
<dbReference type="RefSeq" id="WP_344799724.1">
    <property type="nucleotide sequence ID" value="NZ_BAABBN010000012.1"/>
</dbReference>
<keyword evidence="5" id="KW-0378">Hydrolase</keyword>
<reference evidence="11" key="1">
    <citation type="journal article" date="2019" name="Int. J. Syst. Evol. Microbiol.">
        <title>The Global Catalogue of Microorganisms (GCM) 10K type strain sequencing project: providing services to taxonomists for standard genome sequencing and annotation.</title>
        <authorList>
            <consortium name="The Broad Institute Genomics Platform"/>
            <consortium name="The Broad Institute Genome Sequencing Center for Infectious Disease"/>
            <person name="Wu L."/>
            <person name="Ma J."/>
        </authorList>
    </citation>
    <scope>NUCLEOTIDE SEQUENCE [LARGE SCALE GENOMIC DNA]</scope>
    <source>
        <strain evidence="11">JCM 17551</strain>
    </source>
</reference>
<evidence type="ECO:0000256" key="8">
    <source>
        <dbReference type="ARBA" id="ARBA00023157"/>
    </source>
</evidence>
<sequence length="296" mass="32513">MMKPSMFACCAILLAACSGGGSNDSPAVTPGEDRSNVLVIPMVVHVLYDDEYPESNLSNEKILSQLAVLNQDFRALNEDLNTVPDEFVDLIADVEIEFKMAEIDPNGMPTSGITRTLQGNTELDDIYFTNSGGKDAWPTDQYLNIWLYDSADRNGRVGFAGSGQFPGGDPLTDGVVMDYRMMGTVEPLYGTNTKGRTATHEIGHWLNLIHIFGEKESCDITDLVNDTPTSFTEYNGKPNHPASSCGSNDMFMNFMDYSDDDVLVMFTKGQKARMRAVFEPGGGRYDLYQNIIASGT</sequence>
<protein>
    <recommendedName>
        <fullName evidence="9">Peptidase M43 pregnancy-associated plasma-A domain-containing protein</fullName>
    </recommendedName>
</protein>
<proteinExistence type="inferred from homology"/>
<keyword evidence="8" id="KW-1015">Disulfide bond</keyword>
<name>A0ABP7N1A2_9GAMM</name>
<keyword evidence="3" id="KW-0479">Metal-binding</keyword>
<dbReference type="InterPro" id="IPR024079">
    <property type="entry name" value="MetalloPept_cat_dom_sf"/>
</dbReference>
<evidence type="ECO:0000256" key="1">
    <source>
        <dbReference type="ARBA" id="ARBA00008721"/>
    </source>
</evidence>
<evidence type="ECO:0000259" key="9">
    <source>
        <dbReference type="Pfam" id="PF05572"/>
    </source>
</evidence>
<dbReference type="SUPFAM" id="SSF55486">
    <property type="entry name" value="Metalloproteases ('zincins'), catalytic domain"/>
    <property type="match status" value="1"/>
</dbReference>
<evidence type="ECO:0000256" key="5">
    <source>
        <dbReference type="ARBA" id="ARBA00022801"/>
    </source>
</evidence>
<keyword evidence="6" id="KW-0862">Zinc</keyword>
<dbReference type="Gene3D" id="3.40.390.10">
    <property type="entry name" value="Collagenase (Catalytic Domain)"/>
    <property type="match status" value="1"/>
</dbReference>
<gene>
    <name evidence="10" type="ORF">GCM10022277_33350</name>
</gene>
<dbReference type="InterPro" id="IPR008754">
    <property type="entry name" value="Peptidase_M43"/>
</dbReference>
<comment type="caution">
    <text evidence="10">The sequence shown here is derived from an EMBL/GenBank/DDBJ whole genome shotgun (WGS) entry which is preliminary data.</text>
</comment>
<keyword evidence="11" id="KW-1185">Reference proteome</keyword>
<evidence type="ECO:0000256" key="4">
    <source>
        <dbReference type="ARBA" id="ARBA00022729"/>
    </source>
</evidence>
<organism evidence="10 11">
    <name type="scientific">Litoribacillus peritrichatus</name>
    <dbReference type="NCBI Taxonomy" id="718191"/>
    <lineage>
        <taxon>Bacteria</taxon>
        <taxon>Pseudomonadati</taxon>
        <taxon>Pseudomonadota</taxon>
        <taxon>Gammaproteobacteria</taxon>
        <taxon>Oceanospirillales</taxon>
        <taxon>Oceanospirillaceae</taxon>
        <taxon>Litoribacillus</taxon>
    </lineage>
</organism>
<dbReference type="EMBL" id="BAABBN010000012">
    <property type="protein sequence ID" value="GAA3934086.1"/>
    <property type="molecule type" value="Genomic_DNA"/>
</dbReference>
<keyword evidence="2" id="KW-0645">Protease</keyword>
<evidence type="ECO:0000313" key="11">
    <source>
        <dbReference type="Proteomes" id="UP001501565"/>
    </source>
</evidence>
<feature type="domain" description="Peptidase M43 pregnancy-associated plasma-A" evidence="9">
    <location>
        <begin position="134"/>
        <end position="278"/>
    </location>
</feature>
<dbReference type="Proteomes" id="UP001501565">
    <property type="component" value="Unassembled WGS sequence"/>
</dbReference>
<accession>A0ABP7N1A2</accession>
<evidence type="ECO:0000256" key="3">
    <source>
        <dbReference type="ARBA" id="ARBA00022723"/>
    </source>
</evidence>
<evidence type="ECO:0000256" key="7">
    <source>
        <dbReference type="ARBA" id="ARBA00023049"/>
    </source>
</evidence>
<evidence type="ECO:0000313" key="10">
    <source>
        <dbReference type="EMBL" id="GAA3934086.1"/>
    </source>
</evidence>
<keyword evidence="4" id="KW-0732">Signal</keyword>
<dbReference type="PROSITE" id="PS51257">
    <property type="entry name" value="PROKAR_LIPOPROTEIN"/>
    <property type="match status" value="1"/>
</dbReference>
<dbReference type="PANTHER" id="PTHR47466">
    <property type="match status" value="1"/>
</dbReference>
<dbReference type="Pfam" id="PF05572">
    <property type="entry name" value="Peptidase_M43"/>
    <property type="match status" value="1"/>
</dbReference>
<dbReference type="PANTHER" id="PTHR47466:SF1">
    <property type="entry name" value="METALLOPROTEASE MEP1 (AFU_ORTHOLOGUE AFUA_1G07730)-RELATED"/>
    <property type="match status" value="1"/>
</dbReference>
<evidence type="ECO:0000256" key="6">
    <source>
        <dbReference type="ARBA" id="ARBA00022833"/>
    </source>
</evidence>
<keyword evidence="7" id="KW-0482">Metalloprotease</keyword>